<evidence type="ECO:0000313" key="2">
    <source>
        <dbReference type="Proteomes" id="UP001281147"/>
    </source>
</evidence>
<organism evidence="1 2">
    <name type="scientific">Vermiconidia calcicola</name>
    <dbReference type="NCBI Taxonomy" id="1690605"/>
    <lineage>
        <taxon>Eukaryota</taxon>
        <taxon>Fungi</taxon>
        <taxon>Dikarya</taxon>
        <taxon>Ascomycota</taxon>
        <taxon>Pezizomycotina</taxon>
        <taxon>Dothideomycetes</taxon>
        <taxon>Dothideomycetidae</taxon>
        <taxon>Mycosphaerellales</taxon>
        <taxon>Extremaceae</taxon>
        <taxon>Vermiconidia</taxon>
    </lineage>
</organism>
<reference evidence="1" key="1">
    <citation type="submission" date="2023-07" db="EMBL/GenBank/DDBJ databases">
        <title>Black Yeasts Isolated from many extreme environments.</title>
        <authorList>
            <person name="Coleine C."/>
            <person name="Stajich J.E."/>
            <person name="Selbmann L."/>
        </authorList>
    </citation>
    <scope>NUCLEOTIDE SEQUENCE</scope>
    <source>
        <strain evidence="1">CCFEE 5714</strain>
    </source>
</reference>
<proteinExistence type="predicted"/>
<dbReference type="Proteomes" id="UP001281147">
    <property type="component" value="Unassembled WGS sequence"/>
</dbReference>
<comment type="caution">
    <text evidence="1">The sequence shown here is derived from an EMBL/GenBank/DDBJ whole genome shotgun (WGS) entry which is preliminary data.</text>
</comment>
<gene>
    <name evidence="1" type="ORF">LTR37_006867</name>
</gene>
<dbReference type="EMBL" id="JAUTXU010000046">
    <property type="protein sequence ID" value="KAK3715884.1"/>
    <property type="molecule type" value="Genomic_DNA"/>
</dbReference>
<name>A0ACC3NGF7_9PEZI</name>
<evidence type="ECO:0000313" key="1">
    <source>
        <dbReference type="EMBL" id="KAK3715884.1"/>
    </source>
</evidence>
<accession>A0ACC3NGF7</accession>
<sequence length="75" mass="7752">MSAPNEGRQSPDPENQTNRQQATTAGNPNEQGQASSNEAPADDSTSTLKGLESNPKHALQDAADAKTAKGTSSDK</sequence>
<protein>
    <submittedName>
        <fullName evidence="1">Uncharacterized protein</fullName>
    </submittedName>
</protein>
<keyword evidence="2" id="KW-1185">Reference proteome</keyword>